<organism evidence="1 2">
    <name type="scientific">Streblomastix strix</name>
    <dbReference type="NCBI Taxonomy" id="222440"/>
    <lineage>
        <taxon>Eukaryota</taxon>
        <taxon>Metamonada</taxon>
        <taxon>Preaxostyla</taxon>
        <taxon>Oxymonadida</taxon>
        <taxon>Streblomastigidae</taxon>
        <taxon>Streblomastix</taxon>
    </lineage>
</organism>
<name>A0A5J4U3Q6_9EUKA</name>
<evidence type="ECO:0000313" key="2">
    <source>
        <dbReference type="Proteomes" id="UP000324800"/>
    </source>
</evidence>
<proteinExistence type="predicted"/>
<dbReference type="Proteomes" id="UP000324800">
    <property type="component" value="Unassembled WGS sequence"/>
</dbReference>
<sequence>MIRIPKLLRSLSTLVTFRLGTHLREEIDQQRLEVRSWSKLCLYYIQIYGDEQDQSELINMGYGRVISITYSTAGGNGEEQDDEIQIGLIYIYDFLKALHQGRNYKQSSFQPLPLLARNTEEQIEEEGANEEIDAQIKNKGINGDIKNWAKGAKAAALNRFIYS</sequence>
<accession>A0A5J4U3Q6</accession>
<dbReference type="AlphaFoldDB" id="A0A5J4U3Q6"/>
<reference evidence="1 2" key="1">
    <citation type="submission" date="2019-03" db="EMBL/GenBank/DDBJ databases">
        <title>Single cell metagenomics reveals metabolic interactions within the superorganism composed of flagellate Streblomastix strix and complex community of Bacteroidetes bacteria on its surface.</title>
        <authorList>
            <person name="Treitli S.C."/>
            <person name="Kolisko M."/>
            <person name="Husnik F."/>
            <person name="Keeling P."/>
            <person name="Hampl V."/>
        </authorList>
    </citation>
    <scope>NUCLEOTIDE SEQUENCE [LARGE SCALE GENOMIC DNA]</scope>
    <source>
        <strain evidence="1">ST1C</strain>
    </source>
</reference>
<protein>
    <submittedName>
        <fullName evidence="1">Uncharacterized protein</fullName>
    </submittedName>
</protein>
<gene>
    <name evidence="1" type="ORF">EZS28_039545</name>
</gene>
<comment type="caution">
    <text evidence="1">The sequence shown here is derived from an EMBL/GenBank/DDBJ whole genome shotgun (WGS) entry which is preliminary data.</text>
</comment>
<evidence type="ECO:0000313" key="1">
    <source>
        <dbReference type="EMBL" id="KAA6364928.1"/>
    </source>
</evidence>
<dbReference type="EMBL" id="SNRW01021048">
    <property type="protein sequence ID" value="KAA6364928.1"/>
    <property type="molecule type" value="Genomic_DNA"/>
</dbReference>